<dbReference type="InterPro" id="IPR012349">
    <property type="entry name" value="Split_barrel_FMN-bd"/>
</dbReference>
<dbReference type="AlphaFoldDB" id="L7VY03"/>
<protein>
    <submittedName>
        <fullName evidence="2">Phenylacetate-CoA oxygenase/reductase, PaaK subunit</fullName>
    </submittedName>
</protein>
<organism evidence="2">
    <name type="scientific">uncultured bacterium A1Q1_fos_1231</name>
    <dbReference type="NCBI Taxonomy" id="1256544"/>
    <lineage>
        <taxon>Bacteria</taxon>
        <taxon>environmental samples</taxon>
    </lineage>
</organism>
<name>L7VY03_9BACT</name>
<feature type="compositionally biased region" description="Polar residues" evidence="1">
    <location>
        <begin position="1"/>
        <end position="12"/>
    </location>
</feature>
<accession>L7VY03</accession>
<dbReference type="EMBL" id="JX649860">
    <property type="protein sequence ID" value="AGC71050.1"/>
    <property type="molecule type" value="Genomic_DNA"/>
</dbReference>
<evidence type="ECO:0000313" key="2">
    <source>
        <dbReference type="EMBL" id="AGC71050.1"/>
    </source>
</evidence>
<feature type="region of interest" description="Disordered" evidence="1">
    <location>
        <begin position="1"/>
        <end position="22"/>
    </location>
</feature>
<dbReference type="Gene3D" id="2.30.110.10">
    <property type="entry name" value="Electron Transport, Fmn-binding Protein, Chain A"/>
    <property type="match status" value="1"/>
</dbReference>
<proteinExistence type="predicted"/>
<dbReference type="SUPFAM" id="SSF50475">
    <property type="entry name" value="FMN-binding split barrel"/>
    <property type="match status" value="1"/>
</dbReference>
<sequence length="325" mass="35795">MSLRDQSLQASESLGPWHKGERSLQQRLGVAEKMESQGRRVIRDFMPDQHRLFYAQLPFLLMGAVDDSGTPWATVLEGPAGFAHSPDPKTLRITAKPSPVDPLGRSLAKGSPVGILGIELHTRRRNRVNGVITEIDPQGCSVTVEHSFGNCPQYIQTREVCVPLASSAPCDPSIERSATLDDAAKETIAAADTFFVASYVDIEGDPARRSVDVSHRGGKTGFVRVDGPVLTIPDFSGNRHFNTLGNLMINPRAGLLFIDFPSGDLLHLTGTTELLLEGEEIARFQGAERLWRLRVEQLVRRRGALSLRFRFGEYSPHSLKTGSWT</sequence>
<evidence type="ECO:0000256" key="1">
    <source>
        <dbReference type="SAM" id="MobiDB-lite"/>
    </source>
</evidence>
<dbReference type="PANTHER" id="PTHR42815">
    <property type="entry name" value="FAD-BINDING, PUTATIVE (AFU_ORTHOLOGUE AFUA_6G07600)-RELATED"/>
    <property type="match status" value="1"/>
</dbReference>
<reference evidence="2" key="1">
    <citation type="submission" date="2012-09" db="EMBL/GenBank/DDBJ databases">
        <title>Metagenomic Characterization of a Microbial Community in Wastewater Detects High Levels of Antibiotic Resistance.</title>
        <authorList>
            <person name="Abrams M."/>
            <person name="Caldwell A."/>
            <person name="Vandaei E."/>
            <person name="Lee W."/>
            <person name="Perrott J."/>
            <person name="Khan S.Y."/>
            <person name="Ta J."/>
            <person name="Romero D."/>
            <person name="Nguyen V."/>
            <person name="Pourmand N."/>
            <person name="Ouverney C.C."/>
        </authorList>
    </citation>
    <scope>NUCLEOTIDE SEQUENCE</scope>
</reference>
<dbReference type="PANTHER" id="PTHR42815:SF2">
    <property type="entry name" value="FAD-BINDING, PUTATIVE (AFU_ORTHOLOGUE AFUA_6G07600)-RELATED"/>
    <property type="match status" value="1"/>
</dbReference>